<reference evidence="2 3" key="1">
    <citation type="submission" date="2022-01" db="EMBL/GenBank/DDBJ databases">
        <title>A high-quality chromosome-level genome assembly of rohu carp, Labeo rohita.</title>
        <authorList>
            <person name="Arick M.A. II"/>
            <person name="Hsu C.-Y."/>
            <person name="Magbanua Z."/>
            <person name="Pechanova O."/>
            <person name="Grover C."/>
            <person name="Miller E."/>
            <person name="Thrash A."/>
            <person name="Ezzel L."/>
            <person name="Alam S."/>
            <person name="Benzie J."/>
            <person name="Hamilton M."/>
            <person name="Karsi A."/>
            <person name="Lawrence M.L."/>
            <person name="Peterson D.G."/>
        </authorList>
    </citation>
    <scope>NUCLEOTIDE SEQUENCE [LARGE SCALE GENOMIC DNA]</scope>
    <source>
        <strain evidence="3">BAU-BD-2019</strain>
        <tissue evidence="2">Blood</tissue>
    </source>
</reference>
<proteinExistence type="predicted"/>
<feature type="region of interest" description="Disordered" evidence="1">
    <location>
        <begin position="80"/>
        <end position="106"/>
    </location>
</feature>
<protein>
    <submittedName>
        <fullName evidence="2">Spectrin beta chain, non-erythrocytic 5</fullName>
    </submittedName>
</protein>
<keyword evidence="3" id="KW-1185">Reference proteome</keyword>
<comment type="caution">
    <text evidence="2">The sequence shown here is derived from an EMBL/GenBank/DDBJ whole genome shotgun (WGS) entry which is preliminary data.</text>
</comment>
<evidence type="ECO:0000313" key="2">
    <source>
        <dbReference type="EMBL" id="KAI2657363.1"/>
    </source>
</evidence>
<name>A0ABQ8M3A0_LABRO</name>
<evidence type="ECO:0000313" key="3">
    <source>
        <dbReference type="Proteomes" id="UP000830375"/>
    </source>
</evidence>
<dbReference type="Proteomes" id="UP000830375">
    <property type="component" value="Unassembled WGS sequence"/>
</dbReference>
<organism evidence="2 3">
    <name type="scientific">Labeo rohita</name>
    <name type="common">Indian major carp</name>
    <name type="synonym">Cyprinus rohita</name>
    <dbReference type="NCBI Taxonomy" id="84645"/>
    <lineage>
        <taxon>Eukaryota</taxon>
        <taxon>Metazoa</taxon>
        <taxon>Chordata</taxon>
        <taxon>Craniata</taxon>
        <taxon>Vertebrata</taxon>
        <taxon>Euteleostomi</taxon>
        <taxon>Actinopterygii</taxon>
        <taxon>Neopterygii</taxon>
        <taxon>Teleostei</taxon>
        <taxon>Ostariophysi</taxon>
        <taxon>Cypriniformes</taxon>
        <taxon>Cyprinidae</taxon>
        <taxon>Labeoninae</taxon>
        <taxon>Labeonini</taxon>
        <taxon>Labeo</taxon>
    </lineage>
</organism>
<sequence length="286" mass="30235">MDLLSRLDPLEDDLASPTLDPAPSPPSPCCTERMPELTADGEPEPTMTDEPSPHGATEPQIATEPELLMTFVSQQHVRCGQQREGRGHLRVRTPPRPDSSLAPPGSLVPPAPPWAVVAVHPAPWDSTSPALPLPSGSVRLLHPSDSILVLCHSGSTMASQIHVSVSVTGAICSILALRIFLVTLAHRLSVSASGSLVTFSATIGQTPGVVSPSSPMAPPSIGSFVGRHHGCGLAHLVPPAPSPSCLRLVHPGLSCHLCFVRSTCCYVCHIKPFLWIFPCVPSLKDY</sequence>
<evidence type="ECO:0000256" key="1">
    <source>
        <dbReference type="SAM" id="MobiDB-lite"/>
    </source>
</evidence>
<gene>
    <name evidence="2" type="ORF">H4Q32_030373</name>
</gene>
<dbReference type="EMBL" id="JACTAM010000014">
    <property type="protein sequence ID" value="KAI2657363.1"/>
    <property type="molecule type" value="Genomic_DNA"/>
</dbReference>
<feature type="region of interest" description="Disordered" evidence="1">
    <location>
        <begin position="1"/>
        <end position="58"/>
    </location>
</feature>
<accession>A0ABQ8M3A0</accession>